<organism evidence="4">
    <name type="scientific">Enterobius vermicularis</name>
    <name type="common">Human pinworm</name>
    <dbReference type="NCBI Taxonomy" id="51028"/>
    <lineage>
        <taxon>Eukaryota</taxon>
        <taxon>Metazoa</taxon>
        <taxon>Ecdysozoa</taxon>
        <taxon>Nematoda</taxon>
        <taxon>Chromadorea</taxon>
        <taxon>Rhabditida</taxon>
        <taxon>Spirurina</taxon>
        <taxon>Oxyuridomorpha</taxon>
        <taxon>Oxyuroidea</taxon>
        <taxon>Oxyuridae</taxon>
        <taxon>Enterobius</taxon>
    </lineage>
</organism>
<accession>A0A0N4UXQ8</accession>
<dbReference type="WBParaSite" id="EVEC_0000233101-mRNA-1">
    <property type="protein sequence ID" value="EVEC_0000233101-mRNA-1"/>
    <property type="gene ID" value="EVEC_0000233101"/>
</dbReference>
<keyword evidence="3" id="KW-1185">Reference proteome</keyword>
<proteinExistence type="predicted"/>
<dbReference type="SUPFAM" id="SSF81606">
    <property type="entry name" value="PP2C-like"/>
    <property type="match status" value="1"/>
</dbReference>
<dbReference type="InterPro" id="IPR015655">
    <property type="entry name" value="PP2C"/>
</dbReference>
<gene>
    <name evidence="2" type="ORF">EVEC_LOCUS2039</name>
</gene>
<dbReference type="CDD" id="cd00143">
    <property type="entry name" value="PP2Cc"/>
    <property type="match status" value="1"/>
</dbReference>
<dbReference type="InterPro" id="IPR036457">
    <property type="entry name" value="PPM-type-like_dom_sf"/>
</dbReference>
<dbReference type="EMBL" id="UXUI01007308">
    <property type="protein sequence ID" value="VDD86896.1"/>
    <property type="molecule type" value="Genomic_DNA"/>
</dbReference>
<dbReference type="AlphaFoldDB" id="A0A0N4UXQ8"/>
<name>A0A0N4UXQ8_ENTVE</name>
<evidence type="ECO:0000313" key="4">
    <source>
        <dbReference type="WBParaSite" id="EVEC_0000233101-mRNA-1"/>
    </source>
</evidence>
<evidence type="ECO:0000259" key="1">
    <source>
        <dbReference type="PROSITE" id="PS51746"/>
    </source>
</evidence>
<dbReference type="PROSITE" id="PS51746">
    <property type="entry name" value="PPM_2"/>
    <property type="match status" value="1"/>
</dbReference>
<dbReference type="PANTHER" id="PTHR47992">
    <property type="entry name" value="PROTEIN PHOSPHATASE"/>
    <property type="match status" value="1"/>
</dbReference>
<sequence length="224" mass="24435">VFQEGVVAEDGFFAVFDGHNGSECATYASVHLPICFVEVPNFKNKSPDELMVEGYKSGTTAVCAHIAGKKKLCIGWCGDSGAALLRSTSKIKLCFLRVMDEGGFLIFINGELRVNGVLNITRSLGDLSAGEAISSVPSTLTVDLDGSEYLLILGSDGLYDAFDGKDLFDRVEKFVKSRPAKDYNELSRYLCREASEEGSCDNITAICVFLRPVEDLWKLFCSSH</sequence>
<dbReference type="GO" id="GO:0004722">
    <property type="term" value="F:protein serine/threonine phosphatase activity"/>
    <property type="evidence" value="ECO:0007669"/>
    <property type="project" value="InterPro"/>
</dbReference>
<dbReference type="InterPro" id="IPR001932">
    <property type="entry name" value="PPM-type_phosphatase-like_dom"/>
</dbReference>
<reference evidence="2 3" key="2">
    <citation type="submission" date="2018-10" db="EMBL/GenBank/DDBJ databases">
        <authorList>
            <consortium name="Pathogen Informatics"/>
        </authorList>
    </citation>
    <scope>NUCLEOTIDE SEQUENCE [LARGE SCALE GENOMIC DNA]</scope>
</reference>
<dbReference type="Gene3D" id="3.60.40.10">
    <property type="entry name" value="PPM-type phosphatase domain"/>
    <property type="match status" value="1"/>
</dbReference>
<evidence type="ECO:0000313" key="3">
    <source>
        <dbReference type="Proteomes" id="UP000274131"/>
    </source>
</evidence>
<dbReference type="SMART" id="SM00332">
    <property type="entry name" value="PP2Cc"/>
    <property type="match status" value="1"/>
</dbReference>
<dbReference type="Proteomes" id="UP000274131">
    <property type="component" value="Unassembled WGS sequence"/>
</dbReference>
<feature type="domain" description="PPM-type phosphatase" evidence="1">
    <location>
        <begin position="1"/>
        <end position="210"/>
    </location>
</feature>
<dbReference type="STRING" id="51028.A0A0N4UXQ8"/>
<dbReference type="OrthoDB" id="10264738at2759"/>
<reference evidence="4" key="1">
    <citation type="submission" date="2017-02" db="UniProtKB">
        <authorList>
            <consortium name="WormBaseParasite"/>
        </authorList>
    </citation>
    <scope>IDENTIFICATION</scope>
</reference>
<dbReference type="Pfam" id="PF00481">
    <property type="entry name" value="PP2C"/>
    <property type="match status" value="1"/>
</dbReference>
<evidence type="ECO:0000313" key="2">
    <source>
        <dbReference type="EMBL" id="VDD86896.1"/>
    </source>
</evidence>
<protein>
    <submittedName>
        <fullName evidence="4">PPM-type phosphatase domain-containing protein</fullName>
    </submittedName>
</protein>